<dbReference type="GO" id="GO:0043138">
    <property type="term" value="F:3'-5' DNA helicase activity"/>
    <property type="evidence" value="ECO:0007669"/>
    <property type="project" value="UniProtKB-UniRule"/>
</dbReference>
<gene>
    <name evidence="15" type="primary">recB</name>
    <name evidence="19" type="ORF">SAMN05421548_12021</name>
</gene>
<dbReference type="GO" id="GO:0008854">
    <property type="term" value="F:exodeoxyribonuclease V activity"/>
    <property type="evidence" value="ECO:0007669"/>
    <property type="project" value="UniProtKB-EC"/>
</dbReference>
<dbReference type="SUPFAM" id="SSF52980">
    <property type="entry name" value="Restriction endonuclease-like"/>
    <property type="match status" value="1"/>
</dbReference>
<comment type="similarity">
    <text evidence="15">Belongs to the helicase family. UvrD subfamily.</text>
</comment>
<dbReference type="Gene3D" id="1.10.486.10">
    <property type="entry name" value="PCRA, domain 4"/>
    <property type="match status" value="1"/>
</dbReference>
<dbReference type="PROSITE" id="PS51217">
    <property type="entry name" value="UVRD_HELICASE_CTER"/>
    <property type="match status" value="1"/>
</dbReference>
<keyword evidence="6 15" id="KW-0347">Helicase</keyword>
<keyword evidence="10 15" id="KW-0238">DNA-binding</keyword>
<dbReference type="Pfam" id="PF13361">
    <property type="entry name" value="UvrD_C"/>
    <property type="match status" value="1"/>
</dbReference>
<dbReference type="EC" id="5.6.2.4" evidence="15"/>
<dbReference type="NCBIfam" id="TIGR00609">
    <property type="entry name" value="recB"/>
    <property type="match status" value="1"/>
</dbReference>
<dbReference type="InterPro" id="IPR027417">
    <property type="entry name" value="P-loop_NTPase"/>
</dbReference>
<protein>
    <recommendedName>
        <fullName evidence="15">RecBCD enzyme subunit RecB</fullName>
        <ecNumber evidence="15">3.1.11.5</ecNumber>
        <ecNumber evidence="15">5.6.2.4</ecNumber>
    </recommendedName>
    <alternativeName>
        <fullName evidence="15">DNA 3'-5' helicase subunit RecB</fullName>
    </alternativeName>
    <alternativeName>
        <fullName evidence="15">Exonuclease V subunit RecB</fullName>
        <shortName evidence="15">ExoV subunit RecB</shortName>
    </alternativeName>
    <alternativeName>
        <fullName evidence="15">Helicase/nuclease RecBCD subunit RecB</fullName>
    </alternativeName>
</protein>
<dbReference type="EC" id="3.1.11.5" evidence="15"/>
<evidence type="ECO:0000256" key="4">
    <source>
        <dbReference type="ARBA" id="ARBA00022763"/>
    </source>
</evidence>
<keyword evidence="20" id="KW-1185">Reference proteome</keyword>
<evidence type="ECO:0000256" key="6">
    <source>
        <dbReference type="ARBA" id="ARBA00022806"/>
    </source>
</evidence>
<comment type="subunit">
    <text evidence="15">Heterotrimer of RecB, RecC and RecD. All subunits contribute to DNA-binding. Interacts with RecA.</text>
</comment>
<evidence type="ECO:0000256" key="2">
    <source>
        <dbReference type="ARBA" id="ARBA00022723"/>
    </source>
</evidence>
<dbReference type="InterPro" id="IPR014017">
    <property type="entry name" value="DNA_helicase_UvrD-like_C"/>
</dbReference>
<accession>A0A1G6V391</accession>
<comment type="function">
    <text evidence="15">A helicase/nuclease that prepares dsDNA breaks (DSB) for recombinational DNA repair. Binds to DSBs and unwinds DNA via a highly rapid and processive ATP-dependent bidirectional helicase activity. Unwinds dsDNA until it encounters a Chi (crossover hotspot instigator) sequence from the 3' direction. Cuts ssDNA a few nucleotides 3' to the Chi site. The properties and activities of the enzyme are changed at Chi. The Chi-altered holoenzyme produces a long 3'-ssDNA overhang and facilitates RecA-binding to the ssDNA for homologous DNA recombination and repair. Holoenzyme degrades any linearized DNA that is unable to undergo homologous recombination. In the holoenzyme this subunit contributes ATPase, 3'-5' helicase, exonuclease activity and loads RecA onto ssDNA.</text>
</comment>
<dbReference type="GO" id="GO:0000724">
    <property type="term" value="P:double-strand break repair via homologous recombination"/>
    <property type="evidence" value="ECO:0007669"/>
    <property type="project" value="UniProtKB-UniRule"/>
</dbReference>
<feature type="domain" description="UvrD-like helicase ATP-binding" evidence="17">
    <location>
        <begin position="6"/>
        <end position="487"/>
    </location>
</feature>
<comment type="catalytic activity">
    <reaction evidence="14 15">
        <text>ATP + H2O = ADP + phosphate + H(+)</text>
        <dbReference type="Rhea" id="RHEA:13065"/>
        <dbReference type="ChEBI" id="CHEBI:15377"/>
        <dbReference type="ChEBI" id="CHEBI:15378"/>
        <dbReference type="ChEBI" id="CHEBI:30616"/>
        <dbReference type="ChEBI" id="CHEBI:43474"/>
        <dbReference type="ChEBI" id="CHEBI:456216"/>
        <dbReference type="EC" id="5.6.2.4"/>
    </reaction>
</comment>
<feature type="binding site" evidence="16">
    <location>
        <begin position="27"/>
        <end position="34"/>
    </location>
    <ligand>
        <name>ATP</name>
        <dbReference type="ChEBI" id="CHEBI:30616"/>
    </ligand>
</feature>
<comment type="domain">
    <text evidence="15">The N-terminal DNA-binding domain is a ssDNA-dependent ATPase and has ATP-dependent 3'-5' helicase function. This domain interacts with RecC.</text>
</comment>
<name>A0A1G6V391_9BURK</name>
<dbReference type="Gene3D" id="1.10.3170.10">
    <property type="entry name" value="Recbcd, chain B, domain 2"/>
    <property type="match status" value="1"/>
</dbReference>
<dbReference type="GO" id="GO:0016887">
    <property type="term" value="F:ATP hydrolysis activity"/>
    <property type="evidence" value="ECO:0007669"/>
    <property type="project" value="RHEA"/>
</dbReference>
<evidence type="ECO:0000256" key="14">
    <source>
        <dbReference type="ARBA" id="ARBA00048988"/>
    </source>
</evidence>
<evidence type="ECO:0000256" key="11">
    <source>
        <dbReference type="ARBA" id="ARBA00023204"/>
    </source>
</evidence>
<dbReference type="Gene3D" id="3.90.320.10">
    <property type="match status" value="1"/>
</dbReference>
<evidence type="ECO:0000256" key="7">
    <source>
        <dbReference type="ARBA" id="ARBA00022839"/>
    </source>
</evidence>
<dbReference type="HAMAP" id="MF_01485">
    <property type="entry name" value="RecB"/>
    <property type="match status" value="1"/>
</dbReference>
<feature type="binding site" evidence="15">
    <location>
        <position position="1161"/>
    </location>
    <ligand>
        <name>Mg(2+)</name>
        <dbReference type="ChEBI" id="CHEBI:18420"/>
    </ligand>
</feature>
<evidence type="ECO:0000259" key="18">
    <source>
        <dbReference type="PROSITE" id="PS51217"/>
    </source>
</evidence>
<evidence type="ECO:0000256" key="16">
    <source>
        <dbReference type="PROSITE-ProRule" id="PRU00560"/>
    </source>
</evidence>
<comment type="catalytic activity">
    <reaction evidence="15">
        <text>Exonucleolytic cleavage (in the presence of ATP) in either 5'- to 3'- or 3'- to 5'-direction to yield 5'-phosphooligonucleotides.</text>
        <dbReference type="EC" id="3.1.11.5"/>
    </reaction>
</comment>
<dbReference type="RefSeq" id="WP_092000436.1">
    <property type="nucleotide sequence ID" value="NZ_FMYQ01000020.1"/>
</dbReference>
<comment type="miscellaneous">
    <text evidence="15">In the RecBCD complex, RecB has a slow 3'-5' helicase, an exonuclease activity and loads RecA onto ssDNA, RecD has a fast 5'-3' helicase activity, while RecC stimulates the ATPase and processivity of the RecB helicase and contributes to recognition of the Chi site.</text>
</comment>
<comment type="cofactor">
    <cofactor evidence="15">
        <name>Mg(2+)</name>
        <dbReference type="ChEBI" id="CHEBI:18420"/>
    </cofactor>
    <text evidence="15">Binds 1 Mg(2+) ion per subunit.</text>
</comment>
<dbReference type="InterPro" id="IPR004586">
    <property type="entry name" value="RecB"/>
</dbReference>
<dbReference type="InterPro" id="IPR011335">
    <property type="entry name" value="Restrct_endonuc-II-like"/>
</dbReference>
<keyword evidence="8 15" id="KW-0067">ATP-binding</keyword>
<keyword evidence="4 15" id="KW-0227">DNA damage</keyword>
<reference evidence="20" key="1">
    <citation type="submission" date="2016-09" db="EMBL/GenBank/DDBJ databases">
        <authorList>
            <person name="Varghese N."/>
            <person name="Submissions S."/>
        </authorList>
    </citation>
    <scope>NUCLEOTIDE SEQUENCE [LARGE SCALE GENOMIC DNA]</scope>
    <source>
        <strain evidence="20">TNe-862</strain>
    </source>
</reference>
<dbReference type="Gene3D" id="3.40.50.300">
    <property type="entry name" value="P-loop containing nucleotide triphosphate hydrolases"/>
    <property type="match status" value="2"/>
</dbReference>
<evidence type="ECO:0000256" key="5">
    <source>
        <dbReference type="ARBA" id="ARBA00022801"/>
    </source>
</evidence>
<keyword evidence="3 15" id="KW-0547">Nucleotide-binding</keyword>
<evidence type="ECO:0000313" key="19">
    <source>
        <dbReference type="EMBL" id="SDD47961.1"/>
    </source>
</evidence>
<evidence type="ECO:0000256" key="10">
    <source>
        <dbReference type="ARBA" id="ARBA00023125"/>
    </source>
</evidence>
<dbReference type="GO" id="GO:0009338">
    <property type="term" value="C:exodeoxyribonuclease V complex"/>
    <property type="evidence" value="ECO:0007669"/>
    <property type="project" value="TreeGrafter"/>
</dbReference>
<sequence>MNPLGNNDAKVLDPLRFPLYGSRLIEASAGTGKTFTIAMLYVRLVLGHGALHAAGNDADDEARTAGRPLTPPEILVVTFTDAATKELRERIRARLIEAAGCFRADPDDVPDHEPGEDLLHDLRADYAPEQWPACARRLQLAAEWMDEAAVSTIHGWCNRMLSEHAFDSDSLFSQTLETDQSELRAEVVRDYWRTFMAPLDAQSAAEVRAWFASPDDLHKAMRGLLAHTDLLPDACDPETALRDARQRARDELETLKAPWRVWIDEVEALLNAARAAKQFDARKLNSRHCETWIGKLRDWAGDPDSAHPGFDDKAAVWTRLTPAGLAEIWTKGEPPAHDAFVAMETLRESLASPPEARQDLLCHAARWVARRFEEEEARRSQMGFDDLLTRLRAALQRENGARLAQIIRKQYPVALIDEFQDTDPVQYQIFDAIYRIAEHDTETAIVLIGDPKQAIYAFRGADIYTYLRARRACEGRLYTLKKNFRSTRTMVAAVNRCFEAAESRPEGSGAFLFRSPDGGENALPFVPADAHGRPETLVAAGASLPALNVWWLPPAADGKPLSKSAYLADMAASCATGMVRLLNLGQEGAAGFDGERGLRPLQPADMAVLVNNRDEARAIREALAARGVRSVYLSDRDSVYQTPQAEELRYWLAACAEPDDGRLVRTALAAPTLGLEWAELDLLGRDEIAWEARVMQFREYRECWRKKGVLPMLRRLFNDFHVPQRLLGEVSAAGLNGERALTNLLHLAELLQQASTQLDGEHALIRYLDEQRVDETAGGGGDARQLRLESDAGLVQVVTIHKSKGLEYPLVFLPFACAHRAVKPDDVPFKWHDDKGELRVTLEADARVLRQADHERLGEDLRKLYVALTRARYATWIGYGPVQGVEASAFGYLINGGAAVPAEEIEACLDALRGPCADIDVASAPEPRRDVLALRDAGVVRGRARSLAYRERERWWIASYSSLKTIDASIGSGIPVEADEARSVPDTRSEDVFLELLEASVPPDEDEAFESSRQALVTPALAPMHGFERGADAGSFLHELMEWAANEGFAEIAQDEARVRDMVARRCNVRGWSHWIEPLGAWMLELVRTPLRLPDVDGESVAPVAFAALGSYMPELEFWVTAHAVDAHELDMLVTAFTLDGEARPALDAATLNGMLKGFIDLVFEHEGRYYVADYKSNWLGPDDASYTAAKMRAQILHSRYELQYALYLFALHRLLKARLPDYDYDRHVGGAVYLFLRGGHAPGQGLHCERPPRELIERIDALFARRDALEDVA</sequence>
<dbReference type="InterPro" id="IPR011604">
    <property type="entry name" value="PDDEXK-like_dom_sf"/>
</dbReference>
<evidence type="ECO:0000256" key="3">
    <source>
        <dbReference type="ARBA" id="ARBA00022741"/>
    </source>
</evidence>
<keyword evidence="12 15" id="KW-0413">Isomerase</keyword>
<feature type="domain" description="UvrD-like helicase C-terminal" evidence="18">
    <location>
        <begin position="528"/>
        <end position="805"/>
    </location>
</feature>
<dbReference type="PANTHER" id="PTHR11070">
    <property type="entry name" value="UVRD / RECB / PCRA DNA HELICASE FAMILY MEMBER"/>
    <property type="match status" value="1"/>
</dbReference>
<evidence type="ECO:0000256" key="15">
    <source>
        <dbReference type="HAMAP-Rule" id="MF_01485"/>
    </source>
</evidence>
<dbReference type="GO" id="GO:0000287">
    <property type="term" value="F:magnesium ion binding"/>
    <property type="evidence" value="ECO:0007669"/>
    <property type="project" value="UniProtKB-UniRule"/>
</dbReference>
<dbReference type="SUPFAM" id="SSF52540">
    <property type="entry name" value="P-loop containing nucleoside triphosphate hydrolases"/>
    <property type="match status" value="1"/>
</dbReference>
<comment type="domain">
    <text evidence="15">The C-terminal domain has nuclease activity and interacts with RecD. It interacts with RecA, facilitating its loading onto ssDNA.</text>
</comment>
<dbReference type="Proteomes" id="UP000198908">
    <property type="component" value="Unassembled WGS sequence"/>
</dbReference>
<dbReference type="Pfam" id="PF12705">
    <property type="entry name" value="PDDEXK_1"/>
    <property type="match status" value="1"/>
</dbReference>
<keyword evidence="1 15" id="KW-0540">Nuclease</keyword>
<feature type="region of interest" description="DNA-binding and helicase activity, interacts with RecC" evidence="15">
    <location>
        <begin position="1"/>
        <end position="899"/>
    </location>
</feature>
<feature type="region of interest" description="Nuclease activity, interacts with RecD and RecA" evidence="15">
    <location>
        <begin position="954"/>
        <end position="1274"/>
    </location>
</feature>
<dbReference type="STRING" id="416944.SAMN05421548_12021"/>
<evidence type="ECO:0000256" key="9">
    <source>
        <dbReference type="ARBA" id="ARBA00022842"/>
    </source>
</evidence>
<evidence type="ECO:0000256" key="8">
    <source>
        <dbReference type="ARBA" id="ARBA00022840"/>
    </source>
</evidence>
<dbReference type="OrthoDB" id="5905204at2"/>
<evidence type="ECO:0000256" key="1">
    <source>
        <dbReference type="ARBA" id="ARBA00022722"/>
    </source>
</evidence>
<feature type="active site" description="For nuclease activity" evidence="15">
    <location>
        <position position="1174"/>
    </location>
</feature>
<evidence type="ECO:0000256" key="12">
    <source>
        <dbReference type="ARBA" id="ARBA00023235"/>
    </source>
</evidence>
<evidence type="ECO:0000256" key="13">
    <source>
        <dbReference type="ARBA" id="ARBA00034617"/>
    </source>
</evidence>
<evidence type="ECO:0000259" key="17">
    <source>
        <dbReference type="PROSITE" id="PS51198"/>
    </source>
</evidence>
<dbReference type="InterPro" id="IPR038726">
    <property type="entry name" value="PDDEXK_AddAB-type"/>
</dbReference>
<evidence type="ECO:0000313" key="20">
    <source>
        <dbReference type="Proteomes" id="UP000198908"/>
    </source>
</evidence>
<keyword evidence="7 15" id="KW-0269">Exonuclease</keyword>
<keyword evidence="5 15" id="KW-0378">Hydrolase</keyword>
<feature type="binding site" evidence="15">
    <location>
        <position position="1038"/>
    </location>
    <ligand>
        <name>Mg(2+)</name>
        <dbReference type="ChEBI" id="CHEBI:18420"/>
    </ligand>
</feature>
<dbReference type="CDD" id="cd22352">
    <property type="entry name" value="RecB_C-like"/>
    <property type="match status" value="1"/>
</dbReference>
<comment type="catalytic activity">
    <reaction evidence="13 15">
        <text>Couples ATP hydrolysis with the unwinding of duplex DNA by translocating in the 3'-5' direction.</text>
        <dbReference type="EC" id="5.6.2.4"/>
    </reaction>
</comment>
<keyword evidence="11 15" id="KW-0234">DNA repair</keyword>
<dbReference type="AlphaFoldDB" id="A0A1G6V391"/>
<dbReference type="EMBL" id="FMYQ01000020">
    <property type="protein sequence ID" value="SDD47961.1"/>
    <property type="molecule type" value="Genomic_DNA"/>
</dbReference>
<dbReference type="GO" id="GO:0003677">
    <property type="term" value="F:DNA binding"/>
    <property type="evidence" value="ECO:0007669"/>
    <property type="project" value="UniProtKB-UniRule"/>
</dbReference>
<proteinExistence type="inferred from homology"/>
<dbReference type="Pfam" id="PF00580">
    <property type="entry name" value="UvrD-helicase"/>
    <property type="match status" value="1"/>
</dbReference>
<keyword evidence="2 15" id="KW-0479">Metal-binding</keyword>
<feature type="binding site" evidence="15">
    <location>
        <position position="1174"/>
    </location>
    <ligand>
        <name>Mg(2+)</name>
        <dbReference type="ChEBI" id="CHEBI:18420"/>
    </ligand>
</feature>
<dbReference type="InterPro" id="IPR014016">
    <property type="entry name" value="UvrD-like_ATP-bd"/>
</dbReference>
<dbReference type="InterPro" id="IPR000212">
    <property type="entry name" value="DNA_helicase_UvrD/REP"/>
</dbReference>
<keyword evidence="9 15" id="KW-0460">Magnesium</keyword>
<dbReference type="GO" id="GO:0005829">
    <property type="term" value="C:cytosol"/>
    <property type="evidence" value="ECO:0007669"/>
    <property type="project" value="TreeGrafter"/>
</dbReference>
<dbReference type="PANTHER" id="PTHR11070:SF23">
    <property type="entry name" value="RECBCD ENZYME SUBUNIT RECB"/>
    <property type="match status" value="1"/>
</dbReference>
<organism evidence="19 20">
    <name type="scientific">Paraburkholderia lycopersici</name>
    <dbReference type="NCBI Taxonomy" id="416944"/>
    <lineage>
        <taxon>Bacteria</taxon>
        <taxon>Pseudomonadati</taxon>
        <taxon>Pseudomonadota</taxon>
        <taxon>Betaproteobacteria</taxon>
        <taxon>Burkholderiales</taxon>
        <taxon>Burkholderiaceae</taxon>
        <taxon>Paraburkholderia</taxon>
    </lineage>
</organism>
<dbReference type="GO" id="GO:0005524">
    <property type="term" value="F:ATP binding"/>
    <property type="evidence" value="ECO:0007669"/>
    <property type="project" value="UniProtKB-UniRule"/>
</dbReference>
<dbReference type="PROSITE" id="PS51198">
    <property type="entry name" value="UVRD_HELICASE_ATP_BIND"/>
    <property type="match status" value="1"/>
</dbReference>